<evidence type="ECO:0000256" key="1">
    <source>
        <dbReference type="ARBA" id="ARBA00001947"/>
    </source>
</evidence>
<dbReference type="InterPro" id="IPR002933">
    <property type="entry name" value="Peptidase_M20"/>
</dbReference>
<keyword evidence="8" id="KW-1185">Reference proteome</keyword>
<dbReference type="PANTHER" id="PTHR43808">
    <property type="entry name" value="ACETYLORNITHINE DEACETYLASE"/>
    <property type="match status" value="1"/>
</dbReference>
<dbReference type="GO" id="GO:0046872">
    <property type="term" value="F:metal ion binding"/>
    <property type="evidence" value="ECO:0007669"/>
    <property type="project" value="UniProtKB-KW"/>
</dbReference>
<dbReference type="EMBL" id="CADIJX010000004">
    <property type="protein sequence ID" value="CAB3658810.1"/>
    <property type="molecule type" value="Genomic_DNA"/>
</dbReference>
<dbReference type="CDD" id="cd03885">
    <property type="entry name" value="M20_CPDG2"/>
    <property type="match status" value="1"/>
</dbReference>
<keyword evidence="4" id="KW-0862">Zinc</keyword>
<proteinExistence type="predicted"/>
<protein>
    <submittedName>
        <fullName evidence="7">Carboxypeptidase G2</fullName>
        <ecNumber evidence="7">3.4.17.11</ecNumber>
    </submittedName>
</protein>
<dbReference type="InterPro" id="IPR036264">
    <property type="entry name" value="Bact_exopeptidase_dim_dom"/>
</dbReference>
<dbReference type="PROSITE" id="PS00758">
    <property type="entry name" value="ARGE_DAPE_CPG2_1"/>
    <property type="match status" value="1"/>
</dbReference>
<comment type="cofactor">
    <cofactor evidence="1">
        <name>Zn(2+)</name>
        <dbReference type="ChEBI" id="CHEBI:29105"/>
    </cofactor>
</comment>
<reference evidence="7 8" key="1">
    <citation type="submission" date="2020-04" db="EMBL/GenBank/DDBJ databases">
        <authorList>
            <person name="De Canck E."/>
        </authorList>
    </citation>
    <scope>NUCLEOTIDE SEQUENCE [LARGE SCALE GENOMIC DNA]</scope>
    <source>
        <strain evidence="7 8">LMG 3431</strain>
    </source>
</reference>
<dbReference type="PIRSF" id="PIRSF037238">
    <property type="entry name" value="Carboxypeptidase_G2"/>
    <property type="match status" value="1"/>
</dbReference>
<dbReference type="AlphaFoldDB" id="A0A6S7A813"/>
<feature type="active site" evidence="5">
    <location>
        <position position="97"/>
    </location>
</feature>
<dbReference type="InterPro" id="IPR011650">
    <property type="entry name" value="Peptidase_M20_dimer"/>
</dbReference>
<evidence type="ECO:0000256" key="4">
    <source>
        <dbReference type="ARBA" id="ARBA00022833"/>
    </source>
</evidence>
<keyword evidence="2" id="KW-0479">Metal-binding</keyword>
<sequence>MIAIPISPLLNTDTAMSNTQSTEQIVAGIQGWLQCESPSNFPDGIAAMARIIADYAAAAGLTVELSSLGPTTGPLLYATNRAPGDTRPGILILAHMDTVHPVGTLLENPVRIDGDRLYGPGSYDMKAGIYLALTALAGVARPGATQLPVDFLVVPDEETGSHASRVHIERFAANAKYALVCEPARPNGGKCVTARKGTGMLNLNVKGRPAHAGMQHEKGRSAIREMAHQVLALEAMTDYDRGITVSVGTIAGGTVTNTVPALCRCVVDFRVPDMGAAEDVLRRMRELCAVGPDVELDINVELNRPPMVKTDAAAALLALVQGYADRAGFLLEDAPMTGGGSDANFTSAMGIPTLDGLGADGDGAHTLNEYILVSTLEQRLKFWELLLRELV</sequence>
<dbReference type="InterPro" id="IPR050072">
    <property type="entry name" value="Peptidase_M20A"/>
</dbReference>
<keyword evidence="3 7" id="KW-0378">Hydrolase</keyword>
<dbReference type="SUPFAM" id="SSF53187">
    <property type="entry name" value="Zn-dependent exopeptidases"/>
    <property type="match status" value="1"/>
</dbReference>
<dbReference type="GO" id="GO:0004180">
    <property type="term" value="F:carboxypeptidase activity"/>
    <property type="evidence" value="ECO:0007669"/>
    <property type="project" value="UniProtKB-KW"/>
</dbReference>
<evidence type="ECO:0000256" key="5">
    <source>
        <dbReference type="PIRSR" id="PIRSR037238-1"/>
    </source>
</evidence>
<dbReference type="EC" id="3.4.17.11" evidence="7"/>
<evidence type="ECO:0000256" key="2">
    <source>
        <dbReference type="ARBA" id="ARBA00022723"/>
    </source>
</evidence>
<dbReference type="Pfam" id="PF01546">
    <property type="entry name" value="Peptidase_M20"/>
    <property type="match status" value="1"/>
</dbReference>
<dbReference type="Pfam" id="PF07687">
    <property type="entry name" value="M20_dimer"/>
    <property type="match status" value="1"/>
</dbReference>
<keyword evidence="7" id="KW-0121">Carboxypeptidase</keyword>
<feature type="active site" description="Proton acceptor" evidence="5">
    <location>
        <position position="157"/>
    </location>
</feature>
<evidence type="ECO:0000313" key="8">
    <source>
        <dbReference type="Proteomes" id="UP000494108"/>
    </source>
</evidence>
<accession>A0A6S7A813</accession>
<dbReference type="InterPro" id="IPR017150">
    <property type="entry name" value="Pept_M20_glutamate_carboxypep"/>
</dbReference>
<evidence type="ECO:0000259" key="6">
    <source>
        <dbReference type="Pfam" id="PF07687"/>
    </source>
</evidence>
<dbReference type="InterPro" id="IPR001261">
    <property type="entry name" value="ArgE/DapE_CS"/>
</dbReference>
<dbReference type="Gene3D" id="3.40.630.10">
    <property type="entry name" value="Zn peptidases"/>
    <property type="match status" value="1"/>
</dbReference>
<gene>
    <name evidence="7" type="primary">cpg2_2</name>
    <name evidence="7" type="ORF">LMG3431_03212</name>
</gene>
<evidence type="ECO:0000256" key="3">
    <source>
        <dbReference type="ARBA" id="ARBA00022801"/>
    </source>
</evidence>
<dbReference type="Proteomes" id="UP000494108">
    <property type="component" value="Unassembled WGS sequence"/>
</dbReference>
<dbReference type="Gene3D" id="3.30.70.360">
    <property type="match status" value="1"/>
</dbReference>
<feature type="domain" description="Peptidase M20 dimerisation" evidence="6">
    <location>
        <begin position="193"/>
        <end position="288"/>
    </location>
</feature>
<organism evidence="7 8">
    <name type="scientific">Achromobacter pestifer</name>
    <dbReference type="NCBI Taxonomy" id="1353889"/>
    <lineage>
        <taxon>Bacteria</taxon>
        <taxon>Pseudomonadati</taxon>
        <taxon>Pseudomonadota</taxon>
        <taxon>Betaproteobacteria</taxon>
        <taxon>Burkholderiales</taxon>
        <taxon>Alcaligenaceae</taxon>
        <taxon>Achromobacter</taxon>
    </lineage>
</organism>
<dbReference type="SUPFAM" id="SSF55031">
    <property type="entry name" value="Bacterial exopeptidase dimerisation domain"/>
    <property type="match status" value="1"/>
</dbReference>
<evidence type="ECO:0000313" key="7">
    <source>
        <dbReference type="EMBL" id="CAB3658810.1"/>
    </source>
</evidence>
<dbReference type="PANTHER" id="PTHR43808:SF9">
    <property type="entry name" value="BLL0789 PROTEIN"/>
    <property type="match status" value="1"/>
</dbReference>
<name>A0A6S7A813_9BURK</name>
<keyword evidence="7" id="KW-0645">Protease</keyword>